<dbReference type="Proteomes" id="UP000245202">
    <property type="component" value="Unassembled WGS sequence"/>
</dbReference>
<keyword evidence="3" id="KW-1185">Reference proteome</keyword>
<name>A0A2R5EIL1_9BACL</name>
<comment type="caution">
    <text evidence="2">The sequence shown here is derived from an EMBL/GenBank/DDBJ whole genome shotgun (WGS) entry which is preliminary data.</text>
</comment>
<feature type="domain" description="Methyltransferase" evidence="1">
    <location>
        <begin position="20"/>
        <end position="124"/>
    </location>
</feature>
<keyword evidence="2" id="KW-0808">Transferase</keyword>
<dbReference type="EMBL" id="BDQX01000047">
    <property type="protein sequence ID" value="GBG06440.1"/>
    <property type="molecule type" value="Genomic_DNA"/>
</dbReference>
<reference evidence="2 3" key="1">
    <citation type="submission" date="2017-08" db="EMBL/GenBank/DDBJ databases">
        <title>Substantial Increase in Enzyme Production by Combined Drug-Resistance Mutations in Paenibacillus agaridevorans.</title>
        <authorList>
            <person name="Tanaka Y."/>
            <person name="Funane K."/>
            <person name="Hosaka T."/>
            <person name="Shiwa Y."/>
            <person name="Fujita N."/>
            <person name="Miyazaki T."/>
            <person name="Yoshikawa H."/>
            <person name="Murakami K."/>
            <person name="Kasahara K."/>
            <person name="Inaoka T."/>
            <person name="Hiraga Y."/>
            <person name="Ochi K."/>
        </authorList>
    </citation>
    <scope>NUCLEOTIDE SEQUENCE [LARGE SCALE GENOMIC DNA]</scope>
    <source>
        <strain evidence="2 3">T-3040</strain>
    </source>
</reference>
<accession>A0A2R5EIL1</accession>
<dbReference type="RefSeq" id="WP_181376440.1">
    <property type="nucleotide sequence ID" value="NZ_BDQX01000047.1"/>
</dbReference>
<evidence type="ECO:0000259" key="1">
    <source>
        <dbReference type="Pfam" id="PF13847"/>
    </source>
</evidence>
<proteinExistence type="predicted"/>
<dbReference type="AlphaFoldDB" id="A0A2R5EIL1"/>
<dbReference type="SUPFAM" id="SSF53335">
    <property type="entry name" value="S-adenosyl-L-methionine-dependent methyltransferases"/>
    <property type="match status" value="1"/>
</dbReference>
<dbReference type="GO" id="GO:0032259">
    <property type="term" value="P:methylation"/>
    <property type="evidence" value="ECO:0007669"/>
    <property type="project" value="UniProtKB-KW"/>
</dbReference>
<keyword evidence="2" id="KW-0489">Methyltransferase</keyword>
<protein>
    <submittedName>
        <fullName evidence="2">SAM-dependent methyltransferase</fullName>
    </submittedName>
</protein>
<evidence type="ECO:0000313" key="3">
    <source>
        <dbReference type="Proteomes" id="UP000245202"/>
    </source>
</evidence>
<dbReference type="CDD" id="cd02440">
    <property type="entry name" value="AdoMet_MTases"/>
    <property type="match status" value="1"/>
</dbReference>
<dbReference type="Gene3D" id="3.40.50.150">
    <property type="entry name" value="Vaccinia Virus protein VP39"/>
    <property type="match status" value="1"/>
</dbReference>
<dbReference type="Pfam" id="PF13847">
    <property type="entry name" value="Methyltransf_31"/>
    <property type="match status" value="1"/>
</dbReference>
<dbReference type="InterPro" id="IPR025714">
    <property type="entry name" value="Methyltranfer_dom"/>
</dbReference>
<evidence type="ECO:0000313" key="2">
    <source>
        <dbReference type="EMBL" id="GBG06440.1"/>
    </source>
</evidence>
<dbReference type="InterPro" id="IPR029063">
    <property type="entry name" value="SAM-dependent_MTases_sf"/>
</dbReference>
<organism evidence="2 3">
    <name type="scientific">Paenibacillus agaridevorans</name>
    <dbReference type="NCBI Taxonomy" id="171404"/>
    <lineage>
        <taxon>Bacteria</taxon>
        <taxon>Bacillati</taxon>
        <taxon>Bacillota</taxon>
        <taxon>Bacilli</taxon>
        <taxon>Bacillales</taxon>
        <taxon>Paenibacillaceae</taxon>
        <taxon>Paenibacillus</taxon>
    </lineage>
</organism>
<dbReference type="GO" id="GO:0008168">
    <property type="term" value="F:methyltransferase activity"/>
    <property type="evidence" value="ECO:0007669"/>
    <property type="project" value="UniProtKB-KW"/>
</dbReference>
<sequence>MGATIADRIRWAVDVLAISPSDRLLEIGCGNGAAVAEICRTLTNGSITALDRSVKMIRLAEKNNAEHVASGKARFLAVSLHEADLAQSRFNKIFAVNVNQFWLDRDCGLDLMKQMLAPGGAVYVFNQPPAASKLQLIADRTAGHFISAGFAIKHMIAHELLPVPGVCIVAEVDESKNGSENE</sequence>
<gene>
    <name evidence="2" type="ORF">PAT3040_00967</name>
</gene>